<keyword evidence="4" id="KW-0329">Glyoxylate bypass</keyword>
<name>A0A7S0V1W2_9CHLO</name>
<comment type="similarity">
    <text evidence="2">Belongs to the malate synthase family.</text>
</comment>
<evidence type="ECO:0000256" key="9">
    <source>
        <dbReference type="SAM" id="MobiDB-lite"/>
    </source>
</evidence>
<feature type="domain" description="Malate synthase C-terminal" evidence="12">
    <location>
        <begin position="441"/>
        <end position="558"/>
    </location>
</feature>
<reference evidence="13" key="1">
    <citation type="submission" date="2021-01" db="EMBL/GenBank/DDBJ databases">
        <authorList>
            <person name="Corre E."/>
            <person name="Pelletier E."/>
            <person name="Niang G."/>
            <person name="Scheremetjew M."/>
            <person name="Finn R."/>
            <person name="Kale V."/>
            <person name="Holt S."/>
            <person name="Cochrane G."/>
            <person name="Meng A."/>
            <person name="Brown T."/>
            <person name="Cohen L."/>
        </authorList>
    </citation>
    <scope>NUCLEOTIDE SEQUENCE</scope>
    <source>
        <strain evidence="13">SAG 63-3</strain>
    </source>
</reference>
<dbReference type="InterPro" id="IPR048355">
    <property type="entry name" value="MS_C"/>
</dbReference>
<evidence type="ECO:0000259" key="10">
    <source>
        <dbReference type="Pfam" id="PF01274"/>
    </source>
</evidence>
<dbReference type="Pfam" id="PF20656">
    <property type="entry name" value="MS_N"/>
    <property type="match status" value="1"/>
</dbReference>
<dbReference type="InterPro" id="IPR006252">
    <property type="entry name" value="Malate_synthA"/>
</dbReference>
<dbReference type="FunFam" id="3.20.20.360:FF:000001">
    <property type="entry name" value="Malate synthase"/>
    <property type="match status" value="1"/>
</dbReference>
<evidence type="ECO:0000256" key="1">
    <source>
        <dbReference type="ARBA" id="ARBA00004757"/>
    </source>
</evidence>
<organism evidence="13">
    <name type="scientific">Polytomella parva</name>
    <dbReference type="NCBI Taxonomy" id="51329"/>
    <lineage>
        <taxon>Eukaryota</taxon>
        <taxon>Viridiplantae</taxon>
        <taxon>Chlorophyta</taxon>
        <taxon>core chlorophytes</taxon>
        <taxon>Chlorophyceae</taxon>
        <taxon>CS clade</taxon>
        <taxon>Chlamydomonadales</taxon>
        <taxon>Chlamydomonadaceae</taxon>
        <taxon>Polytomella</taxon>
    </lineage>
</organism>
<feature type="active site" description="Proton acceptor" evidence="8">
    <location>
        <position position="186"/>
    </location>
</feature>
<dbReference type="InterPro" id="IPR044856">
    <property type="entry name" value="Malate_synth_C_sf"/>
</dbReference>
<feature type="region of interest" description="Disordered" evidence="9">
    <location>
        <begin position="148"/>
        <end position="178"/>
    </location>
</feature>
<gene>
    <name evidence="13" type="ORF">PPAR00522_LOCUS13351</name>
</gene>
<evidence type="ECO:0000256" key="8">
    <source>
        <dbReference type="PIRSR" id="PIRSR001363-1"/>
    </source>
</evidence>
<dbReference type="PANTHER" id="PTHR42902:SF1">
    <property type="entry name" value="MALATE SYNTHASE 1-RELATED"/>
    <property type="match status" value="1"/>
</dbReference>
<feature type="active site" description="Proton donor" evidence="8">
    <location>
        <position position="473"/>
    </location>
</feature>
<evidence type="ECO:0000256" key="3">
    <source>
        <dbReference type="ARBA" id="ARBA00012636"/>
    </source>
</evidence>
<dbReference type="SUPFAM" id="SSF51645">
    <property type="entry name" value="Malate synthase G"/>
    <property type="match status" value="1"/>
</dbReference>
<accession>A0A7S0V1W2</accession>
<evidence type="ECO:0000256" key="4">
    <source>
        <dbReference type="ARBA" id="ARBA00022435"/>
    </source>
</evidence>
<dbReference type="Gene3D" id="1.20.1220.12">
    <property type="entry name" value="Malate synthase, domain III"/>
    <property type="match status" value="1"/>
</dbReference>
<dbReference type="InterPro" id="IPR011076">
    <property type="entry name" value="Malate_synth_sf"/>
</dbReference>
<dbReference type="InterPro" id="IPR001465">
    <property type="entry name" value="Malate_synthase_TIM"/>
</dbReference>
<dbReference type="AlphaFoldDB" id="A0A7S0V1W2"/>
<dbReference type="GO" id="GO:0006099">
    <property type="term" value="P:tricarboxylic acid cycle"/>
    <property type="evidence" value="ECO:0007669"/>
    <property type="project" value="UniProtKB-KW"/>
</dbReference>
<dbReference type="PANTHER" id="PTHR42902">
    <property type="entry name" value="MALATE SYNTHASE"/>
    <property type="match status" value="1"/>
</dbReference>
<dbReference type="UniPathway" id="UPA00703">
    <property type="reaction ID" value="UER00720"/>
</dbReference>
<dbReference type="GO" id="GO:0006097">
    <property type="term" value="P:glyoxylate cycle"/>
    <property type="evidence" value="ECO:0007669"/>
    <property type="project" value="UniProtKB-UniPathway"/>
</dbReference>
<feature type="domain" description="Malate synthase N-terminal" evidence="11">
    <location>
        <begin position="17"/>
        <end position="66"/>
    </location>
</feature>
<evidence type="ECO:0000313" key="13">
    <source>
        <dbReference type="EMBL" id="CAD8777906.1"/>
    </source>
</evidence>
<evidence type="ECO:0000256" key="6">
    <source>
        <dbReference type="ARBA" id="ARBA00022679"/>
    </source>
</evidence>
<evidence type="ECO:0000259" key="12">
    <source>
        <dbReference type="Pfam" id="PF20659"/>
    </source>
</evidence>
<evidence type="ECO:0000259" key="11">
    <source>
        <dbReference type="Pfam" id="PF20656"/>
    </source>
</evidence>
<proteinExistence type="inferred from homology"/>
<dbReference type="PIRSF" id="PIRSF001363">
    <property type="entry name" value="Malate_synth"/>
    <property type="match status" value="1"/>
</dbReference>
<dbReference type="InterPro" id="IPR046363">
    <property type="entry name" value="MS_N_TIM-barrel_dom"/>
</dbReference>
<dbReference type="GO" id="GO:0004474">
    <property type="term" value="F:malate synthase activity"/>
    <property type="evidence" value="ECO:0007669"/>
    <property type="project" value="UniProtKB-EC"/>
</dbReference>
<dbReference type="EC" id="2.3.3.9" evidence="3"/>
<feature type="compositionally biased region" description="Low complexity" evidence="9">
    <location>
        <begin position="166"/>
        <end position="178"/>
    </location>
</feature>
<evidence type="ECO:0000256" key="5">
    <source>
        <dbReference type="ARBA" id="ARBA00022532"/>
    </source>
</evidence>
<evidence type="ECO:0000256" key="2">
    <source>
        <dbReference type="ARBA" id="ARBA00006394"/>
    </source>
</evidence>
<dbReference type="GO" id="GO:0005737">
    <property type="term" value="C:cytoplasm"/>
    <property type="evidence" value="ECO:0007669"/>
    <property type="project" value="TreeGrafter"/>
</dbReference>
<dbReference type="CDD" id="cd00727">
    <property type="entry name" value="malate_synt_A"/>
    <property type="match status" value="1"/>
</dbReference>
<feature type="domain" description="Malate synthase TIM barrel" evidence="10">
    <location>
        <begin position="182"/>
        <end position="426"/>
    </location>
</feature>
<dbReference type="Pfam" id="PF01274">
    <property type="entry name" value="MS_TIM-barrel"/>
    <property type="match status" value="1"/>
</dbReference>
<sequence>MTVRSISVLGSVIGAHSEILTPGALQYAATLQRCFNKRRKQLLLKRVERQRDLDNGKLFDFLPETADIRRDPSWRVAPPAPGLIDRRVEITGPVDRKMVINALNSGARTFMADFEDSHAPTWSGTMDGQVNLRDALLRTISYTAPNGKTYHLKGNTPSPPSPPALASKDGASPSQSSSSLATLIVRPRGWHMDEHHVEVDGEAMSASLFDFALYFYHNAHSSLAAGQGPYFYLPKMESHLEARLWNDVFNAAQDLLALPRSTIRATALIETLPAAFEMEEILFELRHHSAGLNCGRWDYIFSFIKKLRNHPEFVLPERAAVSMTSPFMDAYVRLLIQTCHKRGAHAMGGMSAHIPIRNNETANAAAMDKVRSDKLREVTAGHDGTWVAHPGLVPIATKVFDEHMPAANQLYNRRDDVVVTKDDLMDVKGLGLAAGGAPPSEEALRNNLNVALVYMESWLRGVGCVPIHNLMEDAATAEISRSQLWQWVRHGSKTADGQAITAARVEKLMAEEVAALATAVGPEKFKKSKFDLAAKLLLGTAQGGSYEDFLTLLCYDHLVVKK</sequence>
<keyword evidence="5" id="KW-0816">Tricarboxylic acid cycle</keyword>
<comment type="pathway">
    <text evidence="1">Carbohydrate metabolism; glyoxylate cycle; (S)-malate from isocitrate: step 2/2.</text>
</comment>
<dbReference type="EMBL" id="HBFM01020508">
    <property type="protein sequence ID" value="CAD8777906.1"/>
    <property type="molecule type" value="Transcribed_RNA"/>
</dbReference>
<dbReference type="Pfam" id="PF20659">
    <property type="entry name" value="MS_C"/>
    <property type="match status" value="1"/>
</dbReference>
<dbReference type="Gene3D" id="3.20.20.360">
    <property type="entry name" value="Malate synthase, domain 3"/>
    <property type="match status" value="1"/>
</dbReference>
<dbReference type="FunFam" id="1.20.1220.12:FF:000001">
    <property type="entry name" value="Malate synthase"/>
    <property type="match status" value="1"/>
</dbReference>
<dbReference type="InterPro" id="IPR048356">
    <property type="entry name" value="MS_N"/>
</dbReference>
<dbReference type="NCBIfam" id="TIGR01344">
    <property type="entry name" value="malate_syn_A"/>
    <property type="match status" value="1"/>
</dbReference>
<comment type="catalytic activity">
    <reaction evidence="7">
        <text>glyoxylate + acetyl-CoA + H2O = (S)-malate + CoA + H(+)</text>
        <dbReference type="Rhea" id="RHEA:18181"/>
        <dbReference type="ChEBI" id="CHEBI:15377"/>
        <dbReference type="ChEBI" id="CHEBI:15378"/>
        <dbReference type="ChEBI" id="CHEBI:15589"/>
        <dbReference type="ChEBI" id="CHEBI:36655"/>
        <dbReference type="ChEBI" id="CHEBI:57287"/>
        <dbReference type="ChEBI" id="CHEBI:57288"/>
        <dbReference type="EC" id="2.3.3.9"/>
    </reaction>
</comment>
<keyword evidence="6" id="KW-0808">Transferase</keyword>
<protein>
    <recommendedName>
        <fullName evidence="3">malate synthase</fullName>
        <ecNumber evidence="3">2.3.3.9</ecNumber>
    </recommendedName>
</protein>
<evidence type="ECO:0000256" key="7">
    <source>
        <dbReference type="ARBA" id="ARBA00047918"/>
    </source>
</evidence>